<protein>
    <submittedName>
        <fullName evidence="2">Carboxymuconolactone decarboxylase</fullName>
    </submittedName>
</protein>
<organism evidence="2 3">
    <name type="scientific">Allosphingosinicella deserti</name>
    <dbReference type="NCBI Taxonomy" id="2116704"/>
    <lineage>
        <taxon>Bacteria</taxon>
        <taxon>Pseudomonadati</taxon>
        <taxon>Pseudomonadota</taxon>
        <taxon>Alphaproteobacteria</taxon>
        <taxon>Sphingomonadales</taxon>
        <taxon>Sphingomonadaceae</taxon>
        <taxon>Allosphingosinicella</taxon>
    </lineage>
</organism>
<dbReference type="GO" id="GO:0051920">
    <property type="term" value="F:peroxiredoxin activity"/>
    <property type="evidence" value="ECO:0007669"/>
    <property type="project" value="InterPro"/>
</dbReference>
<evidence type="ECO:0000259" key="1">
    <source>
        <dbReference type="Pfam" id="PF02627"/>
    </source>
</evidence>
<keyword evidence="3" id="KW-1185">Reference proteome</keyword>
<dbReference type="Proteomes" id="UP000241167">
    <property type="component" value="Unassembled WGS sequence"/>
</dbReference>
<evidence type="ECO:0000313" key="3">
    <source>
        <dbReference type="Proteomes" id="UP000241167"/>
    </source>
</evidence>
<dbReference type="Gene3D" id="1.20.1290.10">
    <property type="entry name" value="AhpD-like"/>
    <property type="match status" value="1"/>
</dbReference>
<dbReference type="AlphaFoldDB" id="A0A2P7QLA7"/>
<feature type="domain" description="Carboxymuconolactone decarboxylase-like" evidence="1">
    <location>
        <begin position="47"/>
        <end position="117"/>
    </location>
</feature>
<dbReference type="Pfam" id="PF02627">
    <property type="entry name" value="CMD"/>
    <property type="match status" value="1"/>
</dbReference>
<proteinExistence type="predicted"/>
<dbReference type="InterPro" id="IPR029032">
    <property type="entry name" value="AhpD-like"/>
</dbReference>
<dbReference type="SUPFAM" id="SSF69118">
    <property type="entry name" value="AhpD-like"/>
    <property type="match status" value="1"/>
</dbReference>
<reference evidence="2 3" key="1">
    <citation type="submission" date="2018-03" db="EMBL/GenBank/DDBJ databases">
        <title>The draft genome of Sphingosinicella sp. GL-C-18.</title>
        <authorList>
            <person name="Liu L."/>
            <person name="Li L."/>
            <person name="Liang L."/>
            <person name="Zhang X."/>
            <person name="Wang T."/>
        </authorList>
    </citation>
    <scope>NUCLEOTIDE SEQUENCE [LARGE SCALE GENOMIC DNA]</scope>
    <source>
        <strain evidence="2 3">GL-C-18</strain>
    </source>
</reference>
<sequence>MDRAGLRVSRIKPLEAPFPDWFAEAMAKVMPPGVPPLALFRSIATSERAWTKFSAGSLLDKGPLSLRQREVVIDRTTARCGCDYEWGIHAALFARRADLSEAQLADSAAESIDPGLWADDEIVLLATTDALLDRKRLEDAEFDRLRAHFSDSQILEIVQLVAFYHGVSLICGTLALAPEPGTPTLPFKGV</sequence>
<dbReference type="EMBL" id="PXYI01000005">
    <property type="protein sequence ID" value="PSJ38739.1"/>
    <property type="molecule type" value="Genomic_DNA"/>
</dbReference>
<gene>
    <name evidence="2" type="ORF">C7I55_15515</name>
</gene>
<dbReference type="PANTHER" id="PTHR34846:SF5">
    <property type="entry name" value="CARBOXYMUCONOLACTONE DECARBOXYLASE-LIKE DOMAIN-CONTAINING PROTEIN"/>
    <property type="match status" value="1"/>
</dbReference>
<dbReference type="InterPro" id="IPR003779">
    <property type="entry name" value="CMD-like"/>
</dbReference>
<comment type="caution">
    <text evidence="2">The sequence shown here is derived from an EMBL/GenBank/DDBJ whole genome shotgun (WGS) entry which is preliminary data.</text>
</comment>
<dbReference type="PANTHER" id="PTHR34846">
    <property type="entry name" value="4-CARBOXYMUCONOLACTONE DECARBOXYLASE FAMILY PROTEIN (AFU_ORTHOLOGUE AFUA_6G11590)"/>
    <property type="match status" value="1"/>
</dbReference>
<accession>A0A2P7QLA7</accession>
<name>A0A2P7QLA7_9SPHN</name>
<evidence type="ECO:0000313" key="2">
    <source>
        <dbReference type="EMBL" id="PSJ38739.1"/>
    </source>
</evidence>